<comment type="subcellular location">
    <subcellularLocation>
        <location evidence="1">Membrane</location>
        <topology evidence="1">Multi-pass membrane protein</topology>
    </subcellularLocation>
</comment>
<feature type="domain" description="CSC1/OSCA1-like N-terminal transmembrane" evidence="10">
    <location>
        <begin position="56"/>
        <end position="203"/>
    </location>
</feature>
<comment type="similarity">
    <text evidence="2">Belongs to the CSC1 (TC 1.A.17) family.</text>
</comment>
<dbReference type="AlphaFoldDB" id="A0A8H7VT74"/>
<proteinExistence type="inferred from homology"/>
<feature type="transmembrane region" description="Helical" evidence="8">
    <location>
        <begin position="54"/>
        <end position="75"/>
    </location>
</feature>
<sequence>MDFSNLIDLSSLQDRNVTFGTTKFPFDLCPAIFACNDNPLPGTPLYNSKSVTGLPAQLVLCGSVGFICFLVFCFLRTRWTSLYSPRLRMKKHAPSKLPTSFLGWIWPVIKTPHSVVLEKVGLDAVVMLQFLLMGVKLFGLCGFFGTVVLLPVSRMGGDLLGNSTDPENPEEEEQEISYYSPSYLWVYLFFTYFFCFATFYFTFLNYRDYVRLRRQFLLRFAKTLPSRTVLVTGIPQHLRSDRRLAEYFEQLGIGVVESVHIIRHVHRLMDYIKERAMYLRLLESAYTQYWGNPCKDPTYDSDRLISEAERDQHGLQPIDWDINTAATPGGDIYSNGDNRSNATLPSYSNHTNNSKKRKRPLVRTGFMGITGKSVDAIDYYTKKFNEVDEIVQKARRRGKFVPTSVGFVTFEHSVSACIAAQVLIDSTPFRLHAELAAEPRNVLWENIAMHGRERSIRKAVIFCILIFLVFFWVFPISYFSALTSERSLQTYFPWLIDLASKSKILHQIVVGFIPTLAVVIFMAILPVIVNILSHIEGFQSRSEAEESSFSKHFFFLLFNLLLVFTVTSTLFKTLTDMIEDPTQIANILASSLGQVAPFFVNYTVLHCFMLLPIQMLQIGAVILQLCWRMLSRTPRDYAETCAPRVYNYGWGYPAPVFMFVVTLVYSTSAPIILIFGTLYFCFAYVVIKYQLLYVFFHTYEVAGRMWPRIFSRIIVGLLLFEIMSSGLFLLRKAYPLAALCWPLIFLTIGFKLTMDAAYLRSTRVLPLQLLTQRLGTAETSVVDPSAVSNNNNTNNDPQPSTSERTTRLSFARDLPNRTTLRRRRTVLDQDDYVAAPTIHTDFRQPPMTLVEGILNTGMKKYGHPALLGHLPHLWLPVASKNYRRSSHYSDDLNSSGPSMATKPIRFLSNGSVCSSPISPVDADSSLLFIDDVDSTNNNNNNERQPLLYSTSPQQQTGILQYYDGRQEQVLLEDEEASSVDTSSSEEDETAARKMYYHHPERRSRVVLPNSFSSVNNNNKNGSYGAI</sequence>
<evidence type="ECO:0000313" key="13">
    <source>
        <dbReference type="Proteomes" id="UP000646827"/>
    </source>
</evidence>
<name>A0A8H7VT74_9FUNG</name>
<feature type="transmembrane region" description="Helical" evidence="8">
    <location>
        <begin position="671"/>
        <end position="697"/>
    </location>
</feature>
<evidence type="ECO:0000259" key="11">
    <source>
        <dbReference type="Pfam" id="PF14703"/>
    </source>
</evidence>
<dbReference type="EMBL" id="JAEPRB010000019">
    <property type="protein sequence ID" value="KAG2226224.1"/>
    <property type="molecule type" value="Genomic_DNA"/>
</dbReference>
<feature type="domain" description="CSC1/OSCA1-like cytosolic" evidence="11">
    <location>
        <begin position="226"/>
        <end position="446"/>
    </location>
</feature>
<dbReference type="Pfam" id="PF14703">
    <property type="entry name" value="PHM7_cyt"/>
    <property type="match status" value="1"/>
</dbReference>
<dbReference type="InterPro" id="IPR027815">
    <property type="entry name" value="CSC1/OSCA1-like_cyt"/>
</dbReference>
<feature type="transmembrane region" description="Helical" evidence="8">
    <location>
        <begin position="130"/>
        <end position="152"/>
    </location>
</feature>
<feature type="domain" description="CSC1/OSCA1-like 7TM region" evidence="9">
    <location>
        <begin position="457"/>
        <end position="728"/>
    </location>
</feature>
<evidence type="ECO:0000256" key="8">
    <source>
        <dbReference type="SAM" id="Phobius"/>
    </source>
</evidence>
<evidence type="ECO:0000256" key="2">
    <source>
        <dbReference type="ARBA" id="ARBA00007779"/>
    </source>
</evidence>
<feature type="transmembrane region" description="Helical" evidence="8">
    <location>
        <begin position="553"/>
        <end position="571"/>
    </location>
</feature>
<feature type="region of interest" description="Disordered" evidence="7">
    <location>
        <begin position="933"/>
        <end position="952"/>
    </location>
</feature>
<evidence type="ECO:0000256" key="1">
    <source>
        <dbReference type="ARBA" id="ARBA00004141"/>
    </source>
</evidence>
<feature type="region of interest" description="Disordered" evidence="7">
    <location>
        <begin position="781"/>
        <end position="807"/>
    </location>
</feature>
<feature type="transmembrane region" description="Helical" evidence="8">
    <location>
        <begin position="504"/>
        <end position="532"/>
    </location>
</feature>
<evidence type="ECO:0000256" key="7">
    <source>
        <dbReference type="SAM" id="MobiDB-lite"/>
    </source>
</evidence>
<keyword evidence="3" id="KW-0813">Transport</keyword>
<dbReference type="Pfam" id="PF13967">
    <property type="entry name" value="RSN1_TM"/>
    <property type="match status" value="1"/>
</dbReference>
<feature type="region of interest" description="Disordered" evidence="7">
    <location>
        <begin position="972"/>
        <end position="1002"/>
    </location>
</feature>
<keyword evidence="13" id="KW-1185">Reference proteome</keyword>
<evidence type="ECO:0008006" key="14">
    <source>
        <dbReference type="Google" id="ProtNLM"/>
    </source>
</evidence>
<dbReference type="PANTHER" id="PTHR13018:SF5">
    <property type="entry name" value="RE44586P"/>
    <property type="match status" value="1"/>
</dbReference>
<dbReference type="InterPro" id="IPR032880">
    <property type="entry name" value="CSC1/OSCA1-like_N"/>
</dbReference>
<organism evidence="12 13">
    <name type="scientific">Circinella minor</name>
    <dbReference type="NCBI Taxonomy" id="1195481"/>
    <lineage>
        <taxon>Eukaryota</taxon>
        <taxon>Fungi</taxon>
        <taxon>Fungi incertae sedis</taxon>
        <taxon>Mucoromycota</taxon>
        <taxon>Mucoromycotina</taxon>
        <taxon>Mucoromycetes</taxon>
        <taxon>Mucorales</taxon>
        <taxon>Lichtheimiaceae</taxon>
        <taxon>Circinella</taxon>
    </lineage>
</organism>
<feature type="transmembrane region" description="Helical" evidence="8">
    <location>
        <begin position="736"/>
        <end position="754"/>
    </location>
</feature>
<dbReference type="Pfam" id="PF02714">
    <property type="entry name" value="RSN1_7TM"/>
    <property type="match status" value="1"/>
</dbReference>
<dbReference type="InterPro" id="IPR045122">
    <property type="entry name" value="Csc1-like"/>
</dbReference>
<evidence type="ECO:0000259" key="10">
    <source>
        <dbReference type="Pfam" id="PF13967"/>
    </source>
</evidence>
<keyword evidence="4 8" id="KW-0812">Transmembrane</keyword>
<feature type="transmembrane region" description="Helical" evidence="8">
    <location>
        <begin position="709"/>
        <end position="730"/>
    </location>
</feature>
<feature type="transmembrane region" description="Helical" evidence="8">
    <location>
        <begin position="599"/>
        <end position="625"/>
    </location>
</feature>
<feature type="compositionally biased region" description="Acidic residues" evidence="7">
    <location>
        <begin position="972"/>
        <end position="988"/>
    </location>
</feature>
<evidence type="ECO:0000256" key="5">
    <source>
        <dbReference type="ARBA" id="ARBA00022989"/>
    </source>
</evidence>
<feature type="transmembrane region" description="Helical" evidence="8">
    <location>
        <begin position="459"/>
        <end position="484"/>
    </location>
</feature>
<gene>
    <name evidence="12" type="ORF">INT45_003369</name>
</gene>
<feature type="region of interest" description="Disordered" evidence="7">
    <location>
        <begin position="331"/>
        <end position="359"/>
    </location>
</feature>
<protein>
    <recommendedName>
        <fullName evidence="14">DUF221-domain-containing protein</fullName>
    </recommendedName>
</protein>
<feature type="compositionally biased region" description="Low complexity" evidence="7">
    <location>
        <begin position="1009"/>
        <end position="1026"/>
    </location>
</feature>
<dbReference type="InterPro" id="IPR003864">
    <property type="entry name" value="CSC1/OSCA1-like_7TM"/>
</dbReference>
<comment type="caution">
    <text evidence="12">The sequence shown here is derived from an EMBL/GenBank/DDBJ whole genome shotgun (WGS) entry which is preliminary data.</text>
</comment>
<evidence type="ECO:0000259" key="9">
    <source>
        <dbReference type="Pfam" id="PF02714"/>
    </source>
</evidence>
<feature type="transmembrane region" description="Helical" evidence="8">
    <location>
        <begin position="184"/>
        <end position="206"/>
    </location>
</feature>
<dbReference type="Proteomes" id="UP000646827">
    <property type="component" value="Unassembled WGS sequence"/>
</dbReference>
<evidence type="ECO:0000256" key="3">
    <source>
        <dbReference type="ARBA" id="ARBA00022448"/>
    </source>
</evidence>
<dbReference type="GO" id="GO:0005886">
    <property type="term" value="C:plasma membrane"/>
    <property type="evidence" value="ECO:0007669"/>
    <property type="project" value="TreeGrafter"/>
</dbReference>
<evidence type="ECO:0000313" key="12">
    <source>
        <dbReference type="EMBL" id="KAG2226224.1"/>
    </source>
</evidence>
<feature type="region of interest" description="Disordered" evidence="7">
    <location>
        <begin position="1007"/>
        <end position="1026"/>
    </location>
</feature>
<dbReference type="OrthoDB" id="1689567at2759"/>
<evidence type="ECO:0000256" key="6">
    <source>
        <dbReference type="ARBA" id="ARBA00023136"/>
    </source>
</evidence>
<reference evidence="12 13" key="1">
    <citation type="submission" date="2020-12" db="EMBL/GenBank/DDBJ databases">
        <title>Metabolic potential, ecology and presence of endohyphal bacteria is reflected in genomic diversity of Mucoromycotina.</title>
        <authorList>
            <person name="Muszewska A."/>
            <person name="Okrasinska A."/>
            <person name="Steczkiewicz K."/>
            <person name="Drgas O."/>
            <person name="Orlowska M."/>
            <person name="Perlinska-Lenart U."/>
            <person name="Aleksandrzak-Piekarczyk T."/>
            <person name="Szatraj K."/>
            <person name="Zielenkiewicz U."/>
            <person name="Pilsyk S."/>
            <person name="Malc E."/>
            <person name="Mieczkowski P."/>
            <person name="Kruszewska J.S."/>
            <person name="Biernat P."/>
            <person name="Pawlowska J."/>
        </authorList>
    </citation>
    <scope>NUCLEOTIDE SEQUENCE [LARGE SCALE GENOMIC DNA]</scope>
    <source>
        <strain evidence="12 13">CBS 142.35</strain>
    </source>
</reference>
<dbReference type="GO" id="GO:0005227">
    <property type="term" value="F:calcium-activated cation channel activity"/>
    <property type="evidence" value="ECO:0007669"/>
    <property type="project" value="InterPro"/>
</dbReference>
<keyword evidence="6 8" id="KW-0472">Membrane</keyword>
<accession>A0A8H7VT74</accession>
<keyword evidence="5 8" id="KW-1133">Transmembrane helix</keyword>
<feature type="compositionally biased region" description="Polar residues" evidence="7">
    <location>
        <begin position="335"/>
        <end position="352"/>
    </location>
</feature>
<dbReference type="PANTHER" id="PTHR13018">
    <property type="entry name" value="PROBABLE MEMBRANE PROTEIN DUF221-RELATED"/>
    <property type="match status" value="1"/>
</dbReference>
<evidence type="ECO:0000256" key="4">
    <source>
        <dbReference type="ARBA" id="ARBA00022692"/>
    </source>
</evidence>